<evidence type="ECO:0000313" key="14">
    <source>
        <dbReference type="EMBL" id="UYF92687.1"/>
    </source>
</evidence>
<dbReference type="Proteomes" id="UP001163947">
    <property type="component" value="Chromosome"/>
</dbReference>
<keyword evidence="11 12" id="KW-0003">3Fe-4S</keyword>
<organism evidence="14 15">
    <name type="scientific">Rhodococcus aetherivorans</name>
    <dbReference type="NCBI Taxonomy" id="191292"/>
    <lineage>
        <taxon>Bacteria</taxon>
        <taxon>Bacillati</taxon>
        <taxon>Actinomycetota</taxon>
        <taxon>Actinomycetes</taxon>
        <taxon>Mycobacteriales</taxon>
        <taxon>Nocardiaceae</taxon>
        <taxon>Rhodococcus</taxon>
    </lineage>
</organism>
<keyword evidence="6 12" id="KW-0479">Metal-binding</keyword>
<dbReference type="NCBIfam" id="NF045480">
    <property type="entry name" value="FdxA_Actino"/>
    <property type="match status" value="1"/>
</dbReference>
<dbReference type="InterPro" id="IPR054830">
    <property type="entry name" value="FdxA_Actino"/>
</dbReference>
<evidence type="ECO:0000256" key="1">
    <source>
        <dbReference type="ARBA" id="ARBA00001966"/>
    </source>
</evidence>
<evidence type="ECO:0000256" key="11">
    <source>
        <dbReference type="ARBA" id="ARBA00023291"/>
    </source>
</evidence>
<keyword evidence="7" id="KW-0677">Repeat</keyword>
<comment type="cofactor">
    <cofactor evidence="12">
        <name>[3Fe-4S] cluster</name>
        <dbReference type="ChEBI" id="CHEBI:21137"/>
    </cofactor>
    <text evidence="12">Binds 1 [3Fe-4S] cluster.</text>
</comment>
<dbReference type="PANTHER" id="PTHR42859">
    <property type="entry name" value="OXIDOREDUCTASE"/>
    <property type="match status" value="1"/>
</dbReference>
<evidence type="ECO:0000259" key="13">
    <source>
        <dbReference type="PROSITE" id="PS51379"/>
    </source>
</evidence>
<dbReference type="PROSITE" id="PS00198">
    <property type="entry name" value="4FE4S_FER_1"/>
    <property type="match status" value="1"/>
</dbReference>
<evidence type="ECO:0000256" key="8">
    <source>
        <dbReference type="ARBA" id="ARBA00022982"/>
    </source>
</evidence>
<keyword evidence="8 12" id="KW-0249">Electron transport</keyword>
<evidence type="ECO:0000256" key="5">
    <source>
        <dbReference type="ARBA" id="ARBA00022485"/>
    </source>
</evidence>
<evidence type="ECO:0000256" key="7">
    <source>
        <dbReference type="ARBA" id="ARBA00022737"/>
    </source>
</evidence>
<dbReference type="SUPFAM" id="SSF54862">
    <property type="entry name" value="4Fe-4S ferredoxins"/>
    <property type="match status" value="1"/>
</dbReference>
<feature type="domain" description="4Fe-4S ferredoxin-type" evidence="13">
    <location>
        <begin position="31"/>
        <end position="60"/>
    </location>
</feature>
<dbReference type="PANTHER" id="PTHR42859:SF2">
    <property type="entry name" value="FERREDOXIN"/>
    <property type="match status" value="1"/>
</dbReference>
<keyword evidence="9 12" id="KW-0408">Iron</keyword>
<dbReference type="PROSITE" id="PS51379">
    <property type="entry name" value="4FE4S_FER_2"/>
    <property type="match status" value="1"/>
</dbReference>
<dbReference type="Pfam" id="PF00037">
    <property type="entry name" value="Fer4"/>
    <property type="match status" value="1"/>
</dbReference>
<comment type="cofactor">
    <cofactor evidence="1 12">
        <name>[4Fe-4S] cluster</name>
        <dbReference type="ChEBI" id="CHEBI:49883"/>
    </cofactor>
</comment>
<dbReference type="GO" id="GO:0009055">
    <property type="term" value="F:electron transfer activity"/>
    <property type="evidence" value="ECO:0007669"/>
    <property type="project" value="UniProtKB-UniRule"/>
</dbReference>
<dbReference type="AlphaFoldDB" id="A0AA46SC42"/>
<dbReference type="GO" id="GO:0046872">
    <property type="term" value="F:metal ion binding"/>
    <property type="evidence" value="ECO:0007669"/>
    <property type="project" value="UniProtKB-UniRule"/>
</dbReference>
<keyword evidence="5 12" id="KW-0004">4Fe-4S</keyword>
<keyword evidence="10 12" id="KW-0411">Iron-sulfur</keyword>
<dbReference type="InterPro" id="IPR050294">
    <property type="entry name" value="RnfB_subfamily"/>
</dbReference>
<proteinExistence type="predicted"/>
<sequence length="110" mass="11889">MPYFIGEPCTDVMDKSCMEECPVDAIYEGARKLYIHPFECVDCGACQSVCPMEAISNDRRVDETTRIHLEDNAVFFSAVLPGRDVPLGSPGGAVHTGPIGVDTPLVAARD</sequence>
<evidence type="ECO:0000256" key="10">
    <source>
        <dbReference type="ARBA" id="ARBA00023014"/>
    </source>
</evidence>
<evidence type="ECO:0000313" key="15">
    <source>
        <dbReference type="Proteomes" id="UP001163947"/>
    </source>
</evidence>
<evidence type="ECO:0000256" key="2">
    <source>
        <dbReference type="ARBA" id="ARBA00003532"/>
    </source>
</evidence>
<gene>
    <name evidence="14" type="ORF">OCS65_19725</name>
</gene>
<dbReference type="GeneID" id="83622697"/>
<dbReference type="GO" id="GO:0051538">
    <property type="term" value="F:3 iron, 4 sulfur cluster binding"/>
    <property type="evidence" value="ECO:0007669"/>
    <property type="project" value="UniProtKB-UniRule"/>
</dbReference>
<dbReference type="PRINTS" id="PR00354">
    <property type="entry name" value="7FE8SFRDOXIN"/>
</dbReference>
<dbReference type="InterPro" id="IPR017896">
    <property type="entry name" value="4Fe4S_Fe-S-bd"/>
</dbReference>
<name>A0AA46SC42_9NOCA</name>
<evidence type="ECO:0000256" key="4">
    <source>
        <dbReference type="ARBA" id="ARBA00022448"/>
    </source>
</evidence>
<evidence type="ECO:0000256" key="12">
    <source>
        <dbReference type="RuleBase" id="RU365098"/>
    </source>
</evidence>
<reference evidence="14" key="1">
    <citation type="submission" date="2022-09" db="EMBL/GenBank/DDBJ databases">
        <title>The genome sequence of Rhodococcus aetherivorans N1.</title>
        <authorList>
            <person name="Jiang W."/>
        </authorList>
    </citation>
    <scope>NUCLEOTIDE SEQUENCE</scope>
    <source>
        <strain evidence="14">N1</strain>
    </source>
</reference>
<dbReference type="Gene3D" id="3.30.70.20">
    <property type="match status" value="1"/>
</dbReference>
<dbReference type="RefSeq" id="WP_263507467.1">
    <property type="nucleotide sequence ID" value="NZ_CP106982.1"/>
</dbReference>
<evidence type="ECO:0000256" key="6">
    <source>
        <dbReference type="ARBA" id="ARBA00022723"/>
    </source>
</evidence>
<comment type="function">
    <text evidence="2 12">Ferredoxins are iron-sulfur proteins that transfer electrons in a wide variety of metabolic reactions.</text>
</comment>
<protein>
    <recommendedName>
        <fullName evidence="3 12">Ferredoxin</fullName>
    </recommendedName>
</protein>
<dbReference type="GO" id="GO:0051539">
    <property type="term" value="F:4 iron, 4 sulfur cluster binding"/>
    <property type="evidence" value="ECO:0007669"/>
    <property type="project" value="UniProtKB-UniRule"/>
</dbReference>
<dbReference type="EMBL" id="CP106982">
    <property type="protein sequence ID" value="UYF92687.1"/>
    <property type="molecule type" value="Genomic_DNA"/>
</dbReference>
<evidence type="ECO:0000256" key="9">
    <source>
        <dbReference type="ARBA" id="ARBA00023004"/>
    </source>
</evidence>
<evidence type="ECO:0000256" key="3">
    <source>
        <dbReference type="ARBA" id="ARBA00013529"/>
    </source>
</evidence>
<dbReference type="InterPro" id="IPR017900">
    <property type="entry name" value="4Fe4S_Fe_S_CS"/>
</dbReference>
<keyword evidence="4 12" id="KW-0813">Transport</keyword>
<dbReference type="InterPro" id="IPR000813">
    <property type="entry name" value="7Fe_ferredoxin"/>
</dbReference>
<accession>A0AA46SC42</accession>